<dbReference type="Proteomes" id="UP001465976">
    <property type="component" value="Unassembled WGS sequence"/>
</dbReference>
<accession>A0ABR3FXM2</accession>
<evidence type="ECO:0000313" key="2">
    <source>
        <dbReference type="EMBL" id="KAL0580260.1"/>
    </source>
</evidence>
<comment type="caution">
    <text evidence="2">The sequence shown here is derived from an EMBL/GenBank/DDBJ whole genome shotgun (WGS) entry which is preliminary data.</text>
</comment>
<gene>
    <name evidence="2" type="ORF">V5O48_001765</name>
</gene>
<keyword evidence="3" id="KW-1185">Reference proteome</keyword>
<name>A0ABR3FXM2_9AGAR</name>
<reference evidence="2 3" key="1">
    <citation type="submission" date="2024-02" db="EMBL/GenBank/DDBJ databases">
        <title>A draft genome for the cacao thread blight pathogen Marasmius crinis-equi.</title>
        <authorList>
            <person name="Cohen S.P."/>
            <person name="Baruah I.K."/>
            <person name="Amoako-Attah I."/>
            <person name="Bukari Y."/>
            <person name="Meinhardt L.W."/>
            <person name="Bailey B.A."/>
        </authorList>
    </citation>
    <scope>NUCLEOTIDE SEQUENCE [LARGE SCALE GENOMIC DNA]</scope>
    <source>
        <strain evidence="2 3">GH-76</strain>
    </source>
</reference>
<organism evidence="2 3">
    <name type="scientific">Marasmius crinis-equi</name>
    <dbReference type="NCBI Taxonomy" id="585013"/>
    <lineage>
        <taxon>Eukaryota</taxon>
        <taxon>Fungi</taxon>
        <taxon>Dikarya</taxon>
        <taxon>Basidiomycota</taxon>
        <taxon>Agaricomycotina</taxon>
        <taxon>Agaricomycetes</taxon>
        <taxon>Agaricomycetidae</taxon>
        <taxon>Agaricales</taxon>
        <taxon>Marasmiineae</taxon>
        <taxon>Marasmiaceae</taxon>
        <taxon>Marasmius</taxon>
    </lineage>
</organism>
<protein>
    <submittedName>
        <fullName evidence="2">Uncharacterized protein</fullName>
    </submittedName>
</protein>
<sequence>MSFFAYRQYYPPLHSEMSHKPFSPRIKREMEAILPIHHHDRDSSRSETPMTQPVRPSGMTRRYTDEPEGFELSSTANGKRPEREHAGWRDTAESDERDAVAGGSGLR</sequence>
<feature type="region of interest" description="Disordered" evidence="1">
    <location>
        <begin position="37"/>
        <end position="107"/>
    </location>
</feature>
<evidence type="ECO:0000313" key="3">
    <source>
        <dbReference type="Proteomes" id="UP001465976"/>
    </source>
</evidence>
<feature type="compositionally biased region" description="Basic and acidic residues" evidence="1">
    <location>
        <begin position="79"/>
        <end position="99"/>
    </location>
</feature>
<proteinExistence type="predicted"/>
<dbReference type="EMBL" id="JBAHYK010000035">
    <property type="protein sequence ID" value="KAL0580260.1"/>
    <property type="molecule type" value="Genomic_DNA"/>
</dbReference>
<evidence type="ECO:0000256" key="1">
    <source>
        <dbReference type="SAM" id="MobiDB-lite"/>
    </source>
</evidence>